<sequence>MFSLRQSARLLTRPAITARPALRLRAIPPNRAISMTPARFNIPKPEELDAAESQIWDILSAEFEPTALFVRDVSGGCGSMYAIEVASSKFAGLTMLKQQRLVNAALGDLVKGWHGLQLRTRAA</sequence>
<proteinExistence type="inferred from homology"/>
<accession>A0A0F4ZFB6</accession>
<dbReference type="AlphaFoldDB" id="A0A0F4ZFB6"/>
<dbReference type="Pfam" id="PF01722">
    <property type="entry name" value="BolA"/>
    <property type="match status" value="1"/>
</dbReference>
<dbReference type="PANTHER" id="PTHR46188">
    <property type="entry name" value="BOLA-LIKE PROTEIN 3"/>
    <property type="match status" value="1"/>
</dbReference>
<dbReference type="EMBL" id="LAEV01001118">
    <property type="protein sequence ID" value="KKA28811.1"/>
    <property type="molecule type" value="Genomic_DNA"/>
</dbReference>
<keyword evidence="4" id="KW-1185">Reference proteome</keyword>
<evidence type="ECO:0008006" key="5">
    <source>
        <dbReference type="Google" id="ProtNLM"/>
    </source>
</evidence>
<evidence type="ECO:0000256" key="1">
    <source>
        <dbReference type="ARBA" id="ARBA00005578"/>
    </source>
</evidence>
<dbReference type="OrthoDB" id="203381at2759"/>
<dbReference type="GO" id="GO:0051604">
    <property type="term" value="P:protein maturation"/>
    <property type="evidence" value="ECO:0007669"/>
    <property type="project" value="EnsemblFungi"/>
</dbReference>
<dbReference type="PANTHER" id="PTHR46188:SF1">
    <property type="entry name" value="BOLA-LIKE PROTEIN 3"/>
    <property type="match status" value="1"/>
</dbReference>
<evidence type="ECO:0000313" key="4">
    <source>
        <dbReference type="Proteomes" id="UP000033483"/>
    </source>
</evidence>
<gene>
    <name evidence="3" type="ORF">TD95_002831</name>
</gene>
<comment type="similarity">
    <text evidence="1 2">Belongs to the BolA/IbaG family.</text>
</comment>
<dbReference type="Proteomes" id="UP000033483">
    <property type="component" value="Unassembled WGS sequence"/>
</dbReference>
<dbReference type="Gene3D" id="3.30.300.90">
    <property type="entry name" value="BolA-like"/>
    <property type="match status" value="1"/>
</dbReference>
<evidence type="ECO:0000313" key="3">
    <source>
        <dbReference type="EMBL" id="KKA28811.1"/>
    </source>
</evidence>
<organism evidence="3 4">
    <name type="scientific">Thielaviopsis punctulata</name>
    <dbReference type="NCBI Taxonomy" id="72032"/>
    <lineage>
        <taxon>Eukaryota</taxon>
        <taxon>Fungi</taxon>
        <taxon>Dikarya</taxon>
        <taxon>Ascomycota</taxon>
        <taxon>Pezizomycotina</taxon>
        <taxon>Sordariomycetes</taxon>
        <taxon>Hypocreomycetidae</taxon>
        <taxon>Microascales</taxon>
        <taxon>Ceratocystidaceae</taxon>
        <taxon>Thielaviopsis</taxon>
    </lineage>
</organism>
<dbReference type="InterPro" id="IPR002634">
    <property type="entry name" value="BolA"/>
</dbReference>
<protein>
    <recommendedName>
        <fullName evidence="5">Bola-like protein</fullName>
    </recommendedName>
</protein>
<dbReference type="GO" id="GO:0005759">
    <property type="term" value="C:mitochondrial matrix"/>
    <property type="evidence" value="ECO:0007669"/>
    <property type="project" value="EnsemblFungi"/>
</dbReference>
<evidence type="ECO:0000256" key="2">
    <source>
        <dbReference type="RuleBase" id="RU003860"/>
    </source>
</evidence>
<name>A0A0F4ZFB6_9PEZI</name>
<comment type="caution">
    <text evidence="3">The sequence shown here is derived from an EMBL/GenBank/DDBJ whole genome shotgun (WGS) entry which is preliminary data.</text>
</comment>
<reference evidence="3 4" key="1">
    <citation type="submission" date="2015-03" db="EMBL/GenBank/DDBJ databases">
        <authorList>
            <person name="Radwan O."/>
            <person name="Al-Naeli F.A."/>
            <person name="Rendon G.A."/>
            <person name="Fields C."/>
        </authorList>
    </citation>
    <scope>NUCLEOTIDE SEQUENCE [LARGE SCALE GENOMIC DNA]</scope>
    <source>
        <strain evidence="3">CR-DP1</strain>
    </source>
</reference>
<dbReference type="InterPro" id="IPR036065">
    <property type="entry name" value="BolA-like_sf"/>
</dbReference>
<dbReference type="InterPro" id="IPR052275">
    <property type="entry name" value="Mt_Fe-S_assembly_factor"/>
</dbReference>
<dbReference type="SUPFAM" id="SSF82657">
    <property type="entry name" value="BolA-like"/>
    <property type="match status" value="1"/>
</dbReference>